<dbReference type="AlphaFoldDB" id="A0A1I0KMY2"/>
<feature type="transmembrane region" description="Helical" evidence="5">
    <location>
        <begin position="68"/>
        <end position="86"/>
    </location>
</feature>
<dbReference type="PROSITE" id="PS50850">
    <property type="entry name" value="MFS"/>
    <property type="match status" value="1"/>
</dbReference>
<keyword evidence="8" id="KW-1185">Reference proteome</keyword>
<evidence type="ECO:0000256" key="1">
    <source>
        <dbReference type="ARBA" id="ARBA00004651"/>
    </source>
</evidence>
<feature type="transmembrane region" description="Helical" evidence="5">
    <location>
        <begin position="321"/>
        <end position="341"/>
    </location>
</feature>
<evidence type="ECO:0000256" key="5">
    <source>
        <dbReference type="SAM" id="Phobius"/>
    </source>
</evidence>
<evidence type="ECO:0000256" key="2">
    <source>
        <dbReference type="ARBA" id="ARBA00022692"/>
    </source>
</evidence>
<feature type="transmembrane region" description="Helical" evidence="5">
    <location>
        <begin position="380"/>
        <end position="410"/>
    </location>
</feature>
<dbReference type="Pfam" id="PF07690">
    <property type="entry name" value="MFS_1"/>
    <property type="match status" value="1"/>
</dbReference>
<evidence type="ECO:0000259" key="6">
    <source>
        <dbReference type="PROSITE" id="PS50850"/>
    </source>
</evidence>
<dbReference type="InterPro" id="IPR011701">
    <property type="entry name" value="MFS"/>
</dbReference>
<reference evidence="7 8" key="1">
    <citation type="submission" date="2016-10" db="EMBL/GenBank/DDBJ databases">
        <authorList>
            <person name="de Groot N.N."/>
        </authorList>
    </citation>
    <scope>NUCLEOTIDE SEQUENCE [LARGE SCALE GENOMIC DNA]</scope>
    <source>
        <strain evidence="7 8">CGMCC 4.5598</strain>
    </source>
</reference>
<feature type="transmembrane region" description="Helical" evidence="5">
    <location>
        <begin position="39"/>
        <end position="56"/>
    </location>
</feature>
<dbReference type="InterPro" id="IPR036259">
    <property type="entry name" value="MFS_trans_sf"/>
</dbReference>
<dbReference type="Gene3D" id="1.20.1250.20">
    <property type="entry name" value="MFS general substrate transporter like domains"/>
    <property type="match status" value="2"/>
</dbReference>
<evidence type="ECO:0000256" key="4">
    <source>
        <dbReference type="ARBA" id="ARBA00023136"/>
    </source>
</evidence>
<keyword evidence="3 5" id="KW-1133">Transmembrane helix</keyword>
<feature type="domain" description="Major facilitator superfamily (MFS) profile" evidence="6">
    <location>
        <begin position="1"/>
        <end position="443"/>
    </location>
</feature>
<protein>
    <submittedName>
        <fullName evidence="7">Major Facilitator Superfamily protein</fullName>
    </submittedName>
</protein>
<feature type="transmembrane region" description="Helical" evidence="5">
    <location>
        <begin position="416"/>
        <end position="440"/>
    </location>
</feature>
<dbReference type="Proteomes" id="UP000199361">
    <property type="component" value="Unassembled WGS sequence"/>
</dbReference>
<evidence type="ECO:0000313" key="8">
    <source>
        <dbReference type="Proteomes" id="UP000199361"/>
    </source>
</evidence>
<feature type="transmembrane region" description="Helical" evidence="5">
    <location>
        <begin position="288"/>
        <end position="309"/>
    </location>
</feature>
<dbReference type="EMBL" id="FOHX01000008">
    <property type="protein sequence ID" value="SEU25677.1"/>
    <property type="molecule type" value="Genomic_DNA"/>
</dbReference>
<feature type="transmembrane region" description="Helical" evidence="5">
    <location>
        <begin position="125"/>
        <end position="148"/>
    </location>
</feature>
<evidence type="ECO:0000256" key="3">
    <source>
        <dbReference type="ARBA" id="ARBA00022989"/>
    </source>
</evidence>
<feature type="transmembrane region" description="Helical" evidence="5">
    <location>
        <begin position="217"/>
        <end position="238"/>
    </location>
</feature>
<evidence type="ECO:0000313" key="7">
    <source>
        <dbReference type="EMBL" id="SEU25677.1"/>
    </source>
</evidence>
<dbReference type="GO" id="GO:0005886">
    <property type="term" value="C:plasma membrane"/>
    <property type="evidence" value="ECO:0007669"/>
    <property type="project" value="UniProtKB-SubCell"/>
</dbReference>
<feature type="transmembrane region" description="Helical" evidence="5">
    <location>
        <begin position="92"/>
        <end position="113"/>
    </location>
</feature>
<feature type="transmembrane region" description="Helical" evidence="5">
    <location>
        <begin position="191"/>
        <end position="211"/>
    </location>
</feature>
<dbReference type="GO" id="GO:0022857">
    <property type="term" value="F:transmembrane transporter activity"/>
    <property type="evidence" value="ECO:0007669"/>
    <property type="project" value="InterPro"/>
</dbReference>
<dbReference type="PANTHER" id="PTHR42718:SF39">
    <property type="entry name" value="ACTINORHODIN TRANSPORTER-RELATED"/>
    <property type="match status" value="1"/>
</dbReference>
<sequence length="451" mass="45974">MLAVLLTGQAMASMDGSIVSVAAETIRAELHADGAAVQLVVSGYLLTTGVLLVTCARIGDLVGHRRAFLLGLAWFTAASLLCGLAPGPAALVAARVAQGMGAALLTPQIFSLIQLHHEGAARRRAIGVYSMVLALGVALGQVVGGLVAGADLFGLSWRPVFLVNVPVGVAVLLAGRRVLPRTRTSGPARLDPAGVAVLTVAMTALTVPLIFGREQGWPAWAWLSLAGGAALLAAFARYEARARHPLLDPAALRPAGVKPGLAACWIVMGCYTVFLLTLTLHLQSALRFPPLLAGLAFVPYAVGFGALSLTWARYPRRVQAALPIAGPLAFAAGALLLVLLLRDRWEPVAAVPLLLLAGAGHAAAYSPLIARITTLVEPRLASAVSALNATGPVLAGVTAVAGLGSVYFAAPASADGLLRVVAAVAALLAAGAACAARVAVAARARRALADD</sequence>
<keyword evidence="4 5" id="KW-0472">Membrane</keyword>
<feature type="transmembrane region" description="Helical" evidence="5">
    <location>
        <begin position="160"/>
        <end position="179"/>
    </location>
</feature>
<gene>
    <name evidence="7" type="ORF">SAMN05421811_108309</name>
</gene>
<organism evidence="7 8">
    <name type="scientific">Nonomuraea wenchangensis</name>
    <dbReference type="NCBI Taxonomy" id="568860"/>
    <lineage>
        <taxon>Bacteria</taxon>
        <taxon>Bacillati</taxon>
        <taxon>Actinomycetota</taxon>
        <taxon>Actinomycetes</taxon>
        <taxon>Streptosporangiales</taxon>
        <taxon>Streptosporangiaceae</taxon>
        <taxon>Nonomuraea</taxon>
    </lineage>
</organism>
<accession>A0A1I0KMY2</accession>
<proteinExistence type="predicted"/>
<dbReference type="PANTHER" id="PTHR42718">
    <property type="entry name" value="MAJOR FACILITATOR SUPERFAMILY MULTIDRUG TRANSPORTER MFSC"/>
    <property type="match status" value="1"/>
</dbReference>
<dbReference type="SUPFAM" id="SSF103473">
    <property type="entry name" value="MFS general substrate transporter"/>
    <property type="match status" value="1"/>
</dbReference>
<dbReference type="InterPro" id="IPR020846">
    <property type="entry name" value="MFS_dom"/>
</dbReference>
<name>A0A1I0KMY2_9ACTN</name>
<comment type="subcellular location">
    <subcellularLocation>
        <location evidence="1">Cell membrane</location>
        <topology evidence="1">Multi-pass membrane protein</topology>
    </subcellularLocation>
</comment>
<dbReference type="STRING" id="568860.SAMN05421811_108309"/>
<keyword evidence="2 5" id="KW-0812">Transmembrane</keyword>
<dbReference type="CDD" id="cd17321">
    <property type="entry name" value="MFS_MMR_MDR_like"/>
    <property type="match status" value="1"/>
</dbReference>
<feature type="transmembrane region" description="Helical" evidence="5">
    <location>
        <begin position="259"/>
        <end position="282"/>
    </location>
</feature>
<feature type="transmembrane region" description="Helical" evidence="5">
    <location>
        <begin position="347"/>
        <end position="368"/>
    </location>
</feature>